<proteinExistence type="predicted"/>
<reference evidence="2 3" key="1">
    <citation type="journal article" date="2024" name="Nat. Commun.">
        <title>Phylogenomics reveals the evolutionary origins of lichenization in chlorophyte algae.</title>
        <authorList>
            <person name="Puginier C."/>
            <person name="Libourel C."/>
            <person name="Otte J."/>
            <person name="Skaloud P."/>
            <person name="Haon M."/>
            <person name="Grisel S."/>
            <person name="Petersen M."/>
            <person name="Berrin J.G."/>
            <person name="Delaux P.M."/>
            <person name="Dal Grande F."/>
            <person name="Keller J."/>
        </authorList>
    </citation>
    <scope>NUCLEOTIDE SEQUENCE [LARGE SCALE GENOMIC DNA]</scope>
    <source>
        <strain evidence="2 3">SAG 216-7</strain>
    </source>
</reference>
<feature type="compositionally biased region" description="Low complexity" evidence="1">
    <location>
        <begin position="66"/>
        <end position="83"/>
    </location>
</feature>
<evidence type="ECO:0000256" key="1">
    <source>
        <dbReference type="SAM" id="MobiDB-lite"/>
    </source>
</evidence>
<keyword evidence="3" id="KW-1185">Reference proteome</keyword>
<comment type="caution">
    <text evidence="2">The sequence shown here is derived from an EMBL/GenBank/DDBJ whole genome shotgun (WGS) entry which is preliminary data.</text>
</comment>
<sequence>MACWKQPLDNKTTLIPSSLGTGSLAATTSFPAFKAPTGPLSFSQNVSSSSALSNGSGFTWGNSMDAAGGAAKSGSVSGGAADEGLAEEEGPKVFTPEAAWDDRGHGTLTVREQKSGESAGTASSANIVFTTESGRILVNGEVYKGIKINQVRKTLPP</sequence>
<protein>
    <submittedName>
        <fullName evidence="2">Uncharacterized protein</fullName>
    </submittedName>
</protein>
<dbReference type="Proteomes" id="UP001491310">
    <property type="component" value="Unassembled WGS sequence"/>
</dbReference>
<evidence type="ECO:0000313" key="2">
    <source>
        <dbReference type="EMBL" id="KAK9908075.1"/>
    </source>
</evidence>
<organism evidence="2 3">
    <name type="scientific">Coccomyxa subellipsoidea</name>
    <dbReference type="NCBI Taxonomy" id="248742"/>
    <lineage>
        <taxon>Eukaryota</taxon>
        <taxon>Viridiplantae</taxon>
        <taxon>Chlorophyta</taxon>
        <taxon>core chlorophytes</taxon>
        <taxon>Trebouxiophyceae</taxon>
        <taxon>Trebouxiophyceae incertae sedis</taxon>
        <taxon>Coccomyxaceae</taxon>
        <taxon>Coccomyxa</taxon>
    </lineage>
</organism>
<dbReference type="EMBL" id="JALJOT010000008">
    <property type="protein sequence ID" value="KAK9908075.1"/>
    <property type="molecule type" value="Genomic_DNA"/>
</dbReference>
<gene>
    <name evidence="2" type="ORF">WJX75_002463</name>
</gene>
<accession>A0ABR2YM30</accession>
<name>A0ABR2YM30_9CHLO</name>
<feature type="region of interest" description="Disordered" evidence="1">
    <location>
        <begin position="63"/>
        <end position="105"/>
    </location>
</feature>
<evidence type="ECO:0000313" key="3">
    <source>
        <dbReference type="Proteomes" id="UP001491310"/>
    </source>
</evidence>